<dbReference type="KEGG" id="csty:KN1_10700"/>
<proteinExistence type="inferred from homology"/>
<organism evidence="4 5">
    <name type="scientific">Stygiolobus caldivivus</name>
    <dbReference type="NCBI Taxonomy" id="2824673"/>
    <lineage>
        <taxon>Archaea</taxon>
        <taxon>Thermoproteota</taxon>
        <taxon>Thermoprotei</taxon>
        <taxon>Sulfolobales</taxon>
        <taxon>Sulfolobaceae</taxon>
        <taxon>Stygiolobus</taxon>
    </lineage>
</organism>
<dbReference type="InterPro" id="IPR013422">
    <property type="entry name" value="CRISPR-assoc_prot_Cas5_N"/>
</dbReference>
<dbReference type="Proteomes" id="UP000825123">
    <property type="component" value="Chromosome"/>
</dbReference>
<comment type="similarity">
    <text evidence="1">Belongs to the CRISPR-associated protein Cas5 family. Subtype I-A/Apern subfamily.</text>
</comment>
<dbReference type="Gene3D" id="3.30.70.3120">
    <property type="match status" value="1"/>
</dbReference>
<comment type="function">
    <text evidence="3">CRISPR (clustered regularly interspaced short palindromic repeat) is an adaptive immune system that provides protection against mobile genetic elements (viruses, transposable elements and conjugative plasmids). CRISPR clusters contain spacers, sequences complementary to antecedent mobile elements, and target invading nucleic acids. CRISPR clusters are transcribed and processed into CRISPR RNA (crRNA).</text>
</comment>
<reference evidence="4 5" key="1">
    <citation type="submission" date="2021-04" db="EMBL/GenBank/DDBJ databases">
        <title>Complete genome sequence of Stygiolobus sp. KN-1.</title>
        <authorList>
            <person name="Nakamura K."/>
            <person name="Sakai H."/>
            <person name="Kurosawa N."/>
        </authorList>
    </citation>
    <scope>NUCLEOTIDE SEQUENCE [LARGE SCALE GENOMIC DNA]</scope>
    <source>
        <strain evidence="4 5">KN-1</strain>
    </source>
</reference>
<evidence type="ECO:0000256" key="3">
    <source>
        <dbReference type="ARBA" id="ARBA00025626"/>
    </source>
</evidence>
<dbReference type="EMBL" id="AP024597">
    <property type="protein sequence ID" value="BCU69773.1"/>
    <property type="molecule type" value="Genomic_DNA"/>
</dbReference>
<dbReference type="GeneID" id="66162813"/>
<dbReference type="InterPro" id="IPR053725">
    <property type="entry name" value="CRISPR_Cas5_sf"/>
</dbReference>
<dbReference type="CDD" id="cd09693">
    <property type="entry name" value="Cas5_I"/>
    <property type="match status" value="1"/>
</dbReference>
<evidence type="ECO:0000313" key="5">
    <source>
        <dbReference type="Proteomes" id="UP000825123"/>
    </source>
</evidence>
<dbReference type="NCBIfam" id="TIGR01874">
    <property type="entry name" value="cas_cas5a"/>
    <property type="match status" value="1"/>
</dbReference>
<sequence length="225" mass="25129">MRALIASFRAPFFSIRVPETYQVAVTYSFLMPSTLFGSICASLCVLNGWSEQECREKLRGTKVRESYNGLIYSTKFPVILRRTRKVLEEGKLPETLDEFKGFSDAMVREYAYSLDERKVVVVSHGIDALKEALRLVNRVGDSESLVAVVDLREVELEECGSGEINVMSKVGAGGDVIKGFDEEGKPSTFYVPVKAFPWYLIYSPVKYKGRVLCGGGIKVPAEGEW</sequence>
<dbReference type="RefSeq" id="WP_221289788.1">
    <property type="nucleotide sequence ID" value="NZ_AP024597.1"/>
</dbReference>
<evidence type="ECO:0000313" key="4">
    <source>
        <dbReference type="EMBL" id="BCU69773.1"/>
    </source>
</evidence>
<dbReference type="GO" id="GO:0051607">
    <property type="term" value="P:defense response to virus"/>
    <property type="evidence" value="ECO:0007669"/>
    <property type="project" value="UniProtKB-KW"/>
</dbReference>
<evidence type="ECO:0000256" key="2">
    <source>
        <dbReference type="ARBA" id="ARBA00023118"/>
    </source>
</evidence>
<accession>A0A8D5U680</accession>
<evidence type="ECO:0000256" key="1">
    <source>
        <dbReference type="ARBA" id="ARBA00010891"/>
    </source>
</evidence>
<dbReference type="InterPro" id="IPR010153">
    <property type="entry name" value="CRISPR-assoc_prot_Cas5a-typ"/>
</dbReference>
<keyword evidence="2" id="KW-0051">Antiviral defense</keyword>
<keyword evidence="5" id="KW-1185">Reference proteome</keyword>
<dbReference type="AlphaFoldDB" id="A0A8D5U680"/>
<name>A0A8D5U680_9CREN</name>
<protein>
    <recommendedName>
        <fullName evidence="6">CRISPR-associated protein Cas5</fullName>
    </recommendedName>
</protein>
<dbReference type="NCBIfam" id="TIGR02593">
    <property type="entry name" value="CRISPR_cas5"/>
    <property type="match status" value="1"/>
</dbReference>
<gene>
    <name evidence="4" type="ORF">KN1_10700</name>
</gene>
<evidence type="ECO:0008006" key="6">
    <source>
        <dbReference type="Google" id="ProtNLM"/>
    </source>
</evidence>